<dbReference type="InterPro" id="IPR027968">
    <property type="entry name" value="JHY"/>
</dbReference>
<dbReference type="PANTHER" id="PTHR14726:SF1">
    <property type="entry name" value="JHY PROTEIN HOMOLOG"/>
    <property type="match status" value="1"/>
</dbReference>
<dbReference type="OrthoDB" id="10057281at2759"/>
<reference evidence="1 2" key="1">
    <citation type="submission" date="2016-07" db="EMBL/GenBank/DDBJ databases">
        <title>Disparate Historic Effective Population Sizes Predicted by Modern Levels of Genome Diversity for the Scaled Quail (Callipepla squamata) and the Northern Bobwhite (Colinus virginianus): Inferences from First and Second Generation Draft Genome Assemblies for Sympatric New World Quail.</title>
        <authorList>
            <person name="Oldeschulte D.L."/>
            <person name="Halley Y.A."/>
            <person name="Bhattarai E.K."/>
            <person name="Brashear W.A."/>
            <person name="Hill J."/>
            <person name="Metz R.P."/>
            <person name="Johnson C.D."/>
            <person name="Rollins D."/>
            <person name="Peterson M.J."/>
            <person name="Bickhart D.M."/>
            <person name="Decker J.E."/>
            <person name="Seabury C.M."/>
        </authorList>
    </citation>
    <scope>NUCLEOTIDE SEQUENCE [LARGE SCALE GENOMIC DNA]</scope>
    <source>
        <strain evidence="1 2">Texas</strain>
        <tissue evidence="1">Leg muscle</tissue>
    </source>
</reference>
<name>A0A226NEP2_CALSU</name>
<dbReference type="AlphaFoldDB" id="A0A226NEP2"/>
<gene>
    <name evidence="1" type="ORF">ASZ78_004435</name>
</gene>
<dbReference type="PANTHER" id="PTHR14726">
    <property type="entry name" value="JHY PROTEIN HOMOLOG"/>
    <property type="match status" value="1"/>
</dbReference>
<protein>
    <recommendedName>
        <fullName evidence="3">JHY protein</fullName>
    </recommendedName>
</protein>
<keyword evidence="2" id="KW-1185">Reference proteome</keyword>
<comment type="caution">
    <text evidence="1">The sequence shown here is derived from an EMBL/GenBank/DDBJ whole genome shotgun (WGS) entry which is preliminary data.</text>
</comment>
<evidence type="ECO:0000313" key="2">
    <source>
        <dbReference type="Proteomes" id="UP000198323"/>
    </source>
</evidence>
<accession>A0A226NEP2</accession>
<evidence type="ECO:0000313" key="1">
    <source>
        <dbReference type="EMBL" id="OXB65759.1"/>
    </source>
</evidence>
<dbReference type="Pfam" id="PF15261">
    <property type="entry name" value="JHY"/>
    <property type="match status" value="1"/>
</dbReference>
<organism evidence="1 2">
    <name type="scientific">Callipepla squamata</name>
    <name type="common">Scaled quail</name>
    <dbReference type="NCBI Taxonomy" id="9009"/>
    <lineage>
        <taxon>Eukaryota</taxon>
        <taxon>Metazoa</taxon>
        <taxon>Chordata</taxon>
        <taxon>Craniata</taxon>
        <taxon>Vertebrata</taxon>
        <taxon>Euteleostomi</taxon>
        <taxon>Archelosauria</taxon>
        <taxon>Archosauria</taxon>
        <taxon>Dinosauria</taxon>
        <taxon>Saurischia</taxon>
        <taxon>Theropoda</taxon>
        <taxon>Coelurosauria</taxon>
        <taxon>Aves</taxon>
        <taxon>Neognathae</taxon>
        <taxon>Galloanserae</taxon>
        <taxon>Galliformes</taxon>
        <taxon>Odontophoridae</taxon>
        <taxon>Callipepla</taxon>
    </lineage>
</organism>
<dbReference type="Proteomes" id="UP000198323">
    <property type="component" value="Unassembled WGS sequence"/>
</dbReference>
<dbReference type="GO" id="GO:0035082">
    <property type="term" value="P:axoneme assembly"/>
    <property type="evidence" value="ECO:0007669"/>
    <property type="project" value="TreeGrafter"/>
</dbReference>
<proteinExistence type="predicted"/>
<evidence type="ECO:0008006" key="3">
    <source>
        <dbReference type="Google" id="ProtNLM"/>
    </source>
</evidence>
<sequence>MLYIHEIAYIKKDLSLRCVFQSCSSKVCINLDVNLGGLGPDYEAVKQKKERLKQQKEYAQRIKEHNMKNMVLVQKLPSKPQAASSVSRQKALEYAKKIPKPKVFKARQSDKEVKKERVLIPAFKRDILPPITSLETLQSRHEKEKQVVAAFSTLRIV</sequence>
<dbReference type="EMBL" id="MCFN01000082">
    <property type="protein sequence ID" value="OXB65759.1"/>
    <property type="molecule type" value="Genomic_DNA"/>
</dbReference>